<dbReference type="EMBL" id="OC920738">
    <property type="protein sequence ID" value="CAD7652764.1"/>
    <property type="molecule type" value="Genomic_DNA"/>
</dbReference>
<dbReference type="Gene3D" id="3.40.50.300">
    <property type="entry name" value="P-loop containing nucleotide triphosphate hydrolases"/>
    <property type="match status" value="1"/>
</dbReference>
<dbReference type="Proteomes" id="UP000728032">
    <property type="component" value="Unassembled WGS sequence"/>
</dbReference>
<dbReference type="PANTHER" id="PTHR48041">
    <property type="entry name" value="ABC TRANSPORTER G FAMILY MEMBER 28"/>
    <property type="match status" value="1"/>
</dbReference>
<keyword evidence="2" id="KW-0813">Transport</keyword>
<dbReference type="GO" id="GO:0030659">
    <property type="term" value="C:cytoplasmic vesicle membrane"/>
    <property type="evidence" value="ECO:0007669"/>
    <property type="project" value="TreeGrafter"/>
</dbReference>
<keyword evidence="4 6" id="KW-1133">Transmembrane helix</keyword>
<dbReference type="SUPFAM" id="SSF52540">
    <property type="entry name" value="P-loop containing nucleoside triphosphate hydrolases"/>
    <property type="match status" value="1"/>
</dbReference>
<keyword evidence="5 6" id="KW-0472">Membrane</keyword>
<name>A0A7R9M3A5_9ACAR</name>
<protein>
    <recommendedName>
        <fullName evidence="7">ABC-2 type transporter transmembrane domain-containing protein</fullName>
    </recommendedName>
</protein>
<reference evidence="8" key="1">
    <citation type="submission" date="2020-11" db="EMBL/GenBank/DDBJ databases">
        <authorList>
            <person name="Tran Van P."/>
        </authorList>
    </citation>
    <scope>NUCLEOTIDE SEQUENCE</scope>
</reference>
<evidence type="ECO:0000256" key="4">
    <source>
        <dbReference type="ARBA" id="ARBA00022989"/>
    </source>
</evidence>
<evidence type="ECO:0000256" key="3">
    <source>
        <dbReference type="ARBA" id="ARBA00022692"/>
    </source>
</evidence>
<dbReference type="GO" id="GO:0140359">
    <property type="term" value="F:ABC-type transporter activity"/>
    <property type="evidence" value="ECO:0007669"/>
    <property type="project" value="InterPro"/>
</dbReference>
<dbReference type="Pfam" id="PF00106">
    <property type="entry name" value="adh_short"/>
    <property type="match status" value="1"/>
</dbReference>
<accession>A0A7R9M3A5</accession>
<dbReference type="InterPro" id="IPR013525">
    <property type="entry name" value="ABC2_TM"/>
</dbReference>
<dbReference type="AlphaFoldDB" id="A0A7R9M3A5"/>
<gene>
    <name evidence="8" type="ORF">ONB1V03_LOCUS9423</name>
</gene>
<feature type="transmembrane region" description="Helical" evidence="6">
    <location>
        <begin position="363"/>
        <end position="386"/>
    </location>
</feature>
<organism evidence="8">
    <name type="scientific">Oppiella nova</name>
    <dbReference type="NCBI Taxonomy" id="334625"/>
    <lineage>
        <taxon>Eukaryota</taxon>
        <taxon>Metazoa</taxon>
        <taxon>Ecdysozoa</taxon>
        <taxon>Arthropoda</taxon>
        <taxon>Chelicerata</taxon>
        <taxon>Arachnida</taxon>
        <taxon>Acari</taxon>
        <taxon>Acariformes</taxon>
        <taxon>Sarcoptiformes</taxon>
        <taxon>Oribatida</taxon>
        <taxon>Brachypylina</taxon>
        <taxon>Oppioidea</taxon>
        <taxon>Oppiidae</taxon>
        <taxon>Oppiella</taxon>
    </lineage>
</organism>
<evidence type="ECO:0000256" key="5">
    <source>
        <dbReference type="ARBA" id="ARBA00023136"/>
    </source>
</evidence>
<evidence type="ECO:0000256" key="1">
    <source>
        <dbReference type="ARBA" id="ARBA00004141"/>
    </source>
</evidence>
<evidence type="ECO:0000256" key="6">
    <source>
        <dbReference type="SAM" id="Phobius"/>
    </source>
</evidence>
<feature type="domain" description="ABC-2 type transporter transmembrane" evidence="7">
    <location>
        <begin position="198"/>
        <end position="273"/>
    </location>
</feature>
<dbReference type="SUPFAM" id="SSF51735">
    <property type="entry name" value="NAD(P)-binding Rossmann-fold domains"/>
    <property type="match status" value="1"/>
</dbReference>
<dbReference type="GO" id="GO:0005886">
    <property type="term" value="C:plasma membrane"/>
    <property type="evidence" value="ECO:0007669"/>
    <property type="project" value="TreeGrafter"/>
</dbReference>
<dbReference type="OrthoDB" id="6251714at2759"/>
<dbReference type="InterPro" id="IPR036291">
    <property type="entry name" value="NAD(P)-bd_dom_sf"/>
</dbReference>
<dbReference type="InterPro" id="IPR027417">
    <property type="entry name" value="P-loop_NTPase"/>
</dbReference>
<dbReference type="InterPro" id="IPR050352">
    <property type="entry name" value="ABCG_transporters"/>
</dbReference>
<evidence type="ECO:0000256" key="2">
    <source>
        <dbReference type="ARBA" id="ARBA00022448"/>
    </source>
</evidence>
<dbReference type="EMBL" id="CAJPVJ010005913">
    <property type="protein sequence ID" value="CAG2169951.1"/>
    <property type="molecule type" value="Genomic_DNA"/>
</dbReference>
<keyword evidence="3 6" id="KW-0812">Transmembrane</keyword>
<evidence type="ECO:0000313" key="9">
    <source>
        <dbReference type="Proteomes" id="UP000728032"/>
    </source>
</evidence>
<dbReference type="Gene3D" id="3.40.50.720">
    <property type="entry name" value="NAD(P)-binding Rossmann-like Domain"/>
    <property type="match status" value="1"/>
</dbReference>
<dbReference type="PANTHER" id="PTHR48041:SF129">
    <property type="entry name" value="PROTEIN WHITE"/>
    <property type="match status" value="1"/>
</dbReference>
<comment type="subcellular location">
    <subcellularLocation>
        <location evidence="1">Membrane</location>
        <topology evidence="1">Multi-pass membrane protein</topology>
    </subcellularLocation>
</comment>
<keyword evidence="9" id="KW-1185">Reference proteome</keyword>
<evidence type="ECO:0000313" key="8">
    <source>
        <dbReference type="EMBL" id="CAD7652764.1"/>
    </source>
</evidence>
<dbReference type="InterPro" id="IPR002347">
    <property type="entry name" value="SDR_fam"/>
</dbReference>
<dbReference type="Pfam" id="PF01061">
    <property type="entry name" value="ABC2_membrane"/>
    <property type="match status" value="1"/>
</dbReference>
<evidence type="ECO:0000259" key="7">
    <source>
        <dbReference type="Pfam" id="PF01061"/>
    </source>
</evidence>
<proteinExistence type="predicted"/>
<sequence>MRDDIIAESVLGVVSDVRLESDCRRLIDTTIDSFGRLDILVNSTGVFDMTGITDPGYMQKQSQVFDVNLNSVILLTHLSVKYLETTKGNIIYISIQVLKTMASEGRTVICTIHQPSSPVFQLFDSLLLMADGRVAFMGSIGEAKDFFSSQGLEICDYYLEWNANTVNSRYNVDNMCALNLATLGSGYRASYWQQLVTCMAVLFGVLYYGQGYDYSNVDNIKGALNLILMENSMTLSMIAMTTLIGEEALLCREHHNRTYALFPYMLATIITQVQFNTPTLVNRLTNCTPLGCTKTKFYLFNKVGWLDWLQYLAFPYYGYQSLVVNEWRNVGNMSSDITNTTQSTTTYTSGVEVIESMGFKELSLQWCPIALMAWTLVYMCIAYIGLCRKVRHQ</sequence>